<keyword evidence="1" id="KW-1133">Transmembrane helix</keyword>
<evidence type="ECO:0000313" key="2">
    <source>
        <dbReference type="EMBL" id="PVH32112.1"/>
    </source>
</evidence>
<dbReference type="Gramene" id="PVH32112">
    <property type="protein sequence ID" value="PVH32112"/>
    <property type="gene ID" value="PAHAL_9G318300"/>
</dbReference>
<gene>
    <name evidence="2" type="ORF">PAHAL_9G318300</name>
</gene>
<sequence length="61" mass="7256">MSAKRRKKAQRKIGFRSYIKNLEILYGISTLFIFLFLRMHLCGPDNICMDLIVVELRSFLF</sequence>
<keyword evidence="1" id="KW-0472">Membrane</keyword>
<dbReference type="EMBL" id="CM008054">
    <property type="protein sequence ID" value="PVH32112.1"/>
    <property type="molecule type" value="Genomic_DNA"/>
</dbReference>
<evidence type="ECO:0008006" key="3">
    <source>
        <dbReference type="Google" id="ProtNLM"/>
    </source>
</evidence>
<organism evidence="2">
    <name type="scientific">Panicum hallii</name>
    <dbReference type="NCBI Taxonomy" id="206008"/>
    <lineage>
        <taxon>Eukaryota</taxon>
        <taxon>Viridiplantae</taxon>
        <taxon>Streptophyta</taxon>
        <taxon>Embryophyta</taxon>
        <taxon>Tracheophyta</taxon>
        <taxon>Spermatophyta</taxon>
        <taxon>Magnoliopsida</taxon>
        <taxon>Liliopsida</taxon>
        <taxon>Poales</taxon>
        <taxon>Poaceae</taxon>
        <taxon>PACMAD clade</taxon>
        <taxon>Panicoideae</taxon>
        <taxon>Panicodae</taxon>
        <taxon>Paniceae</taxon>
        <taxon>Panicinae</taxon>
        <taxon>Panicum</taxon>
        <taxon>Panicum sect. Panicum</taxon>
    </lineage>
</organism>
<keyword evidence="1" id="KW-0812">Transmembrane</keyword>
<reference evidence="2" key="1">
    <citation type="submission" date="2018-04" db="EMBL/GenBank/DDBJ databases">
        <title>WGS assembly of Panicum hallii.</title>
        <authorList>
            <person name="Lovell J."/>
            <person name="Jenkins J."/>
            <person name="Lowry D."/>
            <person name="Mamidi S."/>
            <person name="Sreedasyam A."/>
            <person name="Weng X."/>
            <person name="Barry K."/>
            <person name="Bonette J."/>
            <person name="Campitelli B."/>
            <person name="Daum C."/>
            <person name="Gordon S."/>
            <person name="Gould B."/>
            <person name="Lipzen A."/>
            <person name="Macqueen A."/>
            <person name="Palacio-Mejia J."/>
            <person name="Plott C."/>
            <person name="Shakirov E."/>
            <person name="Shu S."/>
            <person name="Yoshinaga Y."/>
            <person name="Zane M."/>
            <person name="Rokhsar D."/>
            <person name="Grimwood J."/>
            <person name="Schmutz J."/>
            <person name="Juenger T."/>
        </authorList>
    </citation>
    <scope>NUCLEOTIDE SEQUENCE [LARGE SCALE GENOMIC DNA]</scope>
    <source>
        <strain evidence="2">FIL2</strain>
    </source>
</reference>
<proteinExistence type="predicted"/>
<dbReference type="AlphaFoldDB" id="A0A2T8I399"/>
<dbReference type="Proteomes" id="UP000243499">
    <property type="component" value="Chromosome 9"/>
</dbReference>
<protein>
    <recommendedName>
        <fullName evidence="3">MADS-box domain-containing protein</fullName>
    </recommendedName>
</protein>
<name>A0A2T8I399_9POAL</name>
<evidence type="ECO:0000256" key="1">
    <source>
        <dbReference type="SAM" id="Phobius"/>
    </source>
</evidence>
<feature type="transmembrane region" description="Helical" evidence="1">
    <location>
        <begin position="21"/>
        <end position="41"/>
    </location>
</feature>
<accession>A0A2T8I399</accession>